<dbReference type="PANTHER" id="PTHR32208:SF96">
    <property type="entry name" value="GLYOXAL OXIDASE"/>
    <property type="match status" value="1"/>
</dbReference>
<name>A0AA38MUH0_9AGAR</name>
<reference evidence="5" key="2">
    <citation type="journal article" date="2023" name="Proc. Natl. Acad. Sci. U.S.A.">
        <title>A global phylogenomic analysis of the shiitake genus Lentinula.</title>
        <authorList>
            <person name="Sierra-Patev S."/>
            <person name="Min B."/>
            <person name="Naranjo-Ortiz M."/>
            <person name="Looney B."/>
            <person name="Konkel Z."/>
            <person name="Slot J.C."/>
            <person name="Sakamoto Y."/>
            <person name="Steenwyk J.L."/>
            <person name="Rokas A."/>
            <person name="Carro J."/>
            <person name="Camarero S."/>
            <person name="Ferreira P."/>
            <person name="Molpeceres G."/>
            <person name="Ruiz-Duenas F.J."/>
            <person name="Serrano A."/>
            <person name="Henrissat B."/>
            <person name="Drula E."/>
            <person name="Hughes K.W."/>
            <person name="Mata J.L."/>
            <person name="Ishikawa N.K."/>
            <person name="Vargas-Isla R."/>
            <person name="Ushijima S."/>
            <person name="Smith C.A."/>
            <person name="Donoghue J."/>
            <person name="Ahrendt S."/>
            <person name="Andreopoulos W."/>
            <person name="He G."/>
            <person name="LaButti K."/>
            <person name="Lipzen A."/>
            <person name="Ng V."/>
            <person name="Riley R."/>
            <person name="Sandor L."/>
            <person name="Barry K."/>
            <person name="Martinez A.T."/>
            <person name="Xiao Y."/>
            <person name="Gibbons J.G."/>
            <person name="Terashima K."/>
            <person name="Grigoriev I.V."/>
            <person name="Hibbett D."/>
        </authorList>
    </citation>
    <scope>NUCLEOTIDE SEQUENCE</scope>
    <source>
        <strain evidence="5">ET3784</strain>
    </source>
</reference>
<gene>
    <name evidence="5" type="ORF">DFJ43DRAFT_1107017</name>
</gene>
<evidence type="ECO:0000313" key="5">
    <source>
        <dbReference type="EMBL" id="KAJ3711879.1"/>
    </source>
</evidence>
<dbReference type="SUPFAM" id="SSF50965">
    <property type="entry name" value="Galactose oxidase, central domain"/>
    <property type="match status" value="1"/>
</dbReference>
<dbReference type="InterPro" id="IPR009880">
    <property type="entry name" value="Glyoxal_oxidase_N"/>
</dbReference>
<protein>
    <submittedName>
        <fullName evidence="5">Glyoxal oxidase</fullName>
    </submittedName>
</protein>
<dbReference type="InterPro" id="IPR011043">
    <property type="entry name" value="Gal_Oxase/kelch_b-propeller"/>
</dbReference>
<sequence length="592" mass="63738">MCINTIQKTDSFVGISHFALAGMQFARLLLLSSILLTIPSLLAEASDISAAKGEWSFVRNGTTGITASQVILVSPTLILMLDRVLGDPLQINGHQAWVELWNLETNTGFALNAITNTFCASGAFISNGTMVSVGGQAVEFPPNVTVPPDADGRMGVRIFEPCNDPSGLDCTLFEDPATLHLAAYRWYPSSLRIFDGSLMILGGTHEQTPFYNTDPENTFEFFPPKDNGQTRFSPFLARTVPTNLFPRAFALPDGKIFVVANNQSVIYDIEAQTETVLPSLPNGVHVTNPKDGTATLLPLSPPDYIPEVLVCGGSNTSDSTPSEDLSSQDPASDQCTRITLTAGGIEKGWIVEKMPEGRMMPEMVLMPNGQVLIINGAGTGYAAYDSVNDTIGNSNADHPVFTPVLYDPDSPLGSRFTTEGLPTTNIPRLYHSGLTLTPSGNIFIAGSNPNPGVVENATFNTEFQVEFLNPPFMSRERPSLSGIPEQIDFNQKVTFGIDIPENLSTNDVKVALMDMGYSSHAFHSSSRLVFMDGGLSDDKKFLTVTSPPNNRVYPPGPAYIFVTVDDVTSTGTRVMVGNGRAPPVEDQGVPLA</sequence>
<dbReference type="EMBL" id="JANVFO010000113">
    <property type="protein sequence ID" value="KAJ3711879.1"/>
    <property type="molecule type" value="Genomic_DNA"/>
</dbReference>
<feature type="domain" description="Galactose oxidase-like Early set" evidence="4">
    <location>
        <begin position="477"/>
        <end position="576"/>
    </location>
</feature>
<dbReference type="Proteomes" id="UP001176059">
    <property type="component" value="Unassembled WGS sequence"/>
</dbReference>
<accession>A0AA38MUH0</accession>
<evidence type="ECO:0000259" key="4">
    <source>
        <dbReference type="Pfam" id="PF09118"/>
    </source>
</evidence>
<reference evidence="5" key="1">
    <citation type="submission" date="2022-08" db="EMBL/GenBank/DDBJ databases">
        <authorList>
            <consortium name="DOE Joint Genome Institute"/>
            <person name="Min B."/>
            <person name="Sierra-Patev S."/>
            <person name="Naranjo-Ortiz M."/>
            <person name="Looney B."/>
            <person name="Konkel Z."/>
            <person name="Slot J.C."/>
            <person name="Sakamoto Y."/>
            <person name="Steenwyk J.L."/>
            <person name="Rokas A."/>
            <person name="Carro J."/>
            <person name="Camarero S."/>
            <person name="Ferreira P."/>
            <person name="Molpeceres G."/>
            <person name="Ruiz-duenas F.J."/>
            <person name="Serrano A."/>
            <person name="Henrissat B."/>
            <person name="Drula E."/>
            <person name="Hughes K.W."/>
            <person name="Mata J.L."/>
            <person name="Ishikawa N.K."/>
            <person name="Vargas-Isla R."/>
            <person name="Ushijima S."/>
            <person name="Smith C.A."/>
            <person name="Ahrendt S."/>
            <person name="Andreopoulos W."/>
            <person name="He G."/>
            <person name="LaButti K."/>
            <person name="Lipzen A."/>
            <person name="Ng V."/>
            <person name="Riley R."/>
            <person name="Sandor L."/>
            <person name="Barry K."/>
            <person name="Martinez A.T."/>
            <person name="Xiao Y."/>
            <person name="Gibbons J.G."/>
            <person name="Terashima K."/>
            <person name="Hibbett D.S."/>
            <person name="Grigoriev I.V."/>
        </authorList>
    </citation>
    <scope>NUCLEOTIDE SEQUENCE</scope>
    <source>
        <strain evidence="5">ET3784</strain>
    </source>
</reference>
<dbReference type="AlphaFoldDB" id="A0AA38MUH0"/>
<dbReference type="InterPro" id="IPR015202">
    <property type="entry name" value="GO-like_E_set"/>
</dbReference>
<dbReference type="InterPro" id="IPR037293">
    <property type="entry name" value="Gal_Oxidase_central_sf"/>
</dbReference>
<evidence type="ECO:0000256" key="1">
    <source>
        <dbReference type="ARBA" id="ARBA00022729"/>
    </source>
</evidence>
<feature type="compositionally biased region" description="Polar residues" evidence="2">
    <location>
        <begin position="313"/>
        <end position="333"/>
    </location>
</feature>
<evidence type="ECO:0000256" key="2">
    <source>
        <dbReference type="SAM" id="MobiDB-lite"/>
    </source>
</evidence>
<dbReference type="Gene3D" id="2.130.10.80">
    <property type="entry name" value="Galactose oxidase/kelch, beta-propeller"/>
    <property type="match status" value="1"/>
</dbReference>
<feature type="domain" description="Glyoxal oxidase N-terminal" evidence="3">
    <location>
        <begin position="100"/>
        <end position="472"/>
    </location>
</feature>
<keyword evidence="6" id="KW-1185">Reference proteome</keyword>
<dbReference type="Pfam" id="PF07250">
    <property type="entry name" value="Glyoxal_oxid_N"/>
    <property type="match status" value="1"/>
</dbReference>
<dbReference type="CDD" id="cd02851">
    <property type="entry name" value="E_set_GO_C"/>
    <property type="match status" value="1"/>
</dbReference>
<evidence type="ECO:0000313" key="6">
    <source>
        <dbReference type="Proteomes" id="UP001176059"/>
    </source>
</evidence>
<comment type="caution">
    <text evidence="5">The sequence shown here is derived from an EMBL/GenBank/DDBJ whole genome shotgun (WGS) entry which is preliminary data.</text>
</comment>
<feature type="region of interest" description="Disordered" evidence="2">
    <location>
        <begin position="311"/>
        <end position="333"/>
    </location>
</feature>
<dbReference type="PANTHER" id="PTHR32208">
    <property type="entry name" value="SECRETED PROTEIN-RELATED"/>
    <property type="match status" value="1"/>
</dbReference>
<organism evidence="5 6">
    <name type="scientific">Lentinula guzmanii</name>
    <dbReference type="NCBI Taxonomy" id="2804957"/>
    <lineage>
        <taxon>Eukaryota</taxon>
        <taxon>Fungi</taxon>
        <taxon>Dikarya</taxon>
        <taxon>Basidiomycota</taxon>
        <taxon>Agaricomycotina</taxon>
        <taxon>Agaricomycetes</taxon>
        <taxon>Agaricomycetidae</taxon>
        <taxon>Agaricales</taxon>
        <taxon>Marasmiineae</taxon>
        <taxon>Omphalotaceae</taxon>
        <taxon>Lentinula</taxon>
    </lineage>
</organism>
<dbReference type="SUPFAM" id="SSF81296">
    <property type="entry name" value="E set domains"/>
    <property type="match status" value="1"/>
</dbReference>
<dbReference type="Pfam" id="PF09118">
    <property type="entry name" value="GO-like_E_set"/>
    <property type="match status" value="1"/>
</dbReference>
<dbReference type="InterPro" id="IPR014756">
    <property type="entry name" value="Ig_E-set"/>
</dbReference>
<evidence type="ECO:0000259" key="3">
    <source>
        <dbReference type="Pfam" id="PF07250"/>
    </source>
</evidence>
<keyword evidence="1" id="KW-0732">Signal</keyword>
<dbReference type="Gene3D" id="2.60.40.10">
    <property type="entry name" value="Immunoglobulins"/>
    <property type="match status" value="1"/>
</dbReference>
<dbReference type="InterPro" id="IPR013783">
    <property type="entry name" value="Ig-like_fold"/>
</dbReference>
<proteinExistence type="predicted"/>